<feature type="region of interest" description="Disordered" evidence="11">
    <location>
        <begin position="350"/>
        <end position="374"/>
    </location>
</feature>
<evidence type="ECO:0000256" key="3">
    <source>
        <dbReference type="ARBA" id="ARBA00022527"/>
    </source>
</evidence>
<dbReference type="InterPro" id="IPR000719">
    <property type="entry name" value="Prot_kinase_dom"/>
</dbReference>
<dbReference type="GO" id="GO:0004674">
    <property type="term" value="F:protein serine/threonine kinase activity"/>
    <property type="evidence" value="ECO:0007669"/>
    <property type="project" value="UniProtKB-KW"/>
</dbReference>
<protein>
    <recommendedName>
        <fullName evidence="2">non-specific serine/threonine protein kinase</fullName>
        <ecNumber evidence="2">2.7.11.1</ecNumber>
    </recommendedName>
</protein>
<dbReference type="PROSITE" id="PS50011">
    <property type="entry name" value="PROTEIN_KINASE_DOM"/>
    <property type="match status" value="1"/>
</dbReference>
<proteinExistence type="inferred from homology"/>
<feature type="domain" description="Protein kinase" evidence="12">
    <location>
        <begin position="11"/>
        <end position="266"/>
    </location>
</feature>
<dbReference type="OMA" id="EIANGHP"/>
<reference evidence="14" key="2">
    <citation type="submission" date="2013-04" db="EMBL/GenBank/DDBJ databases">
        <title>Genomic mechanisms accounting for the adaptation to parasitism in nematode-trapping fungi.</title>
        <authorList>
            <person name="Ahren D.G."/>
        </authorList>
    </citation>
    <scope>NUCLEOTIDE SEQUENCE [LARGE SCALE GENOMIC DNA]</scope>
    <source>
        <strain evidence="14">CBS 200.50</strain>
    </source>
</reference>
<dbReference type="FunFam" id="1.10.510.10:FF:000499">
    <property type="entry name" value="Serine/threonine-protein kinase KIC1"/>
    <property type="match status" value="1"/>
</dbReference>
<gene>
    <name evidence="13" type="ORF">H072_1337</name>
</gene>
<dbReference type="SMART" id="SM00220">
    <property type="entry name" value="S_TKc"/>
    <property type="match status" value="1"/>
</dbReference>
<dbReference type="STRING" id="1284197.S8CAC0"/>
<dbReference type="EC" id="2.7.11.1" evidence="2"/>
<evidence type="ECO:0000256" key="4">
    <source>
        <dbReference type="ARBA" id="ARBA00022679"/>
    </source>
</evidence>
<reference evidence="13 14" key="1">
    <citation type="journal article" date="2013" name="PLoS Genet.">
        <title>Genomic mechanisms accounting for the adaptation to parasitism in nematode-trapping fungi.</title>
        <authorList>
            <person name="Meerupati T."/>
            <person name="Andersson K.M."/>
            <person name="Friman E."/>
            <person name="Kumar D."/>
            <person name="Tunlid A."/>
            <person name="Ahren D."/>
        </authorList>
    </citation>
    <scope>NUCLEOTIDE SEQUENCE [LARGE SCALE GENOMIC DNA]</scope>
    <source>
        <strain evidence="13 14">CBS 200.50</strain>
    </source>
</reference>
<keyword evidence="5 10" id="KW-0547">Nucleotide-binding</keyword>
<dbReference type="Gene3D" id="3.30.200.20">
    <property type="entry name" value="Phosphorylase Kinase, domain 1"/>
    <property type="match status" value="1"/>
</dbReference>
<dbReference type="GO" id="GO:0005737">
    <property type="term" value="C:cytoplasm"/>
    <property type="evidence" value="ECO:0007669"/>
    <property type="project" value="TreeGrafter"/>
</dbReference>
<dbReference type="PANTHER" id="PTHR48012:SF21">
    <property type="entry name" value="PH DOMAIN-CONTAINING PROTEIN"/>
    <property type="match status" value="1"/>
</dbReference>
<name>S8CAC0_DACHA</name>
<evidence type="ECO:0000313" key="13">
    <source>
        <dbReference type="EMBL" id="EPS44672.1"/>
    </source>
</evidence>
<comment type="caution">
    <text evidence="13">The sequence shown here is derived from an EMBL/GenBank/DDBJ whole genome shotgun (WGS) entry which is preliminary data.</text>
</comment>
<dbReference type="HOGENOM" id="CLU_335847_0_0_1"/>
<evidence type="ECO:0000256" key="6">
    <source>
        <dbReference type="ARBA" id="ARBA00022777"/>
    </source>
</evidence>
<evidence type="ECO:0000256" key="8">
    <source>
        <dbReference type="ARBA" id="ARBA00047899"/>
    </source>
</evidence>
<comment type="similarity">
    <text evidence="1">Belongs to the protein kinase superfamily. STE Ser/Thr protein kinase family. STE20 subfamily.</text>
</comment>
<keyword evidence="7 10" id="KW-0067">ATP-binding</keyword>
<dbReference type="PANTHER" id="PTHR48012">
    <property type="entry name" value="STERILE20-LIKE KINASE, ISOFORM B-RELATED"/>
    <property type="match status" value="1"/>
</dbReference>
<feature type="region of interest" description="Disordered" evidence="11">
    <location>
        <begin position="387"/>
        <end position="437"/>
    </location>
</feature>
<dbReference type="InterPro" id="IPR011009">
    <property type="entry name" value="Kinase-like_dom_sf"/>
</dbReference>
<dbReference type="Pfam" id="PF00069">
    <property type="entry name" value="Pkinase"/>
    <property type="match status" value="1"/>
</dbReference>
<keyword evidence="3" id="KW-0723">Serine/threonine-protein kinase</keyword>
<feature type="binding site" evidence="10">
    <location>
        <position position="40"/>
    </location>
    <ligand>
        <name>ATP</name>
        <dbReference type="ChEBI" id="CHEBI:30616"/>
    </ligand>
</feature>
<feature type="compositionally biased region" description="Polar residues" evidence="11">
    <location>
        <begin position="584"/>
        <end position="593"/>
    </location>
</feature>
<accession>S8CAC0</accession>
<dbReference type="eggNOG" id="KOG0201">
    <property type="taxonomic scope" value="Eukaryota"/>
</dbReference>
<keyword evidence="6" id="KW-0418">Kinase</keyword>
<dbReference type="Proteomes" id="UP000015100">
    <property type="component" value="Unassembled WGS sequence"/>
</dbReference>
<dbReference type="OrthoDB" id="248923at2759"/>
<feature type="region of interest" description="Disordered" evidence="11">
    <location>
        <begin position="485"/>
        <end position="659"/>
    </location>
</feature>
<dbReference type="InterPro" id="IPR017441">
    <property type="entry name" value="Protein_kinase_ATP_BS"/>
</dbReference>
<comment type="catalytic activity">
    <reaction evidence="9">
        <text>L-seryl-[protein] + ATP = O-phospho-L-seryl-[protein] + ADP + H(+)</text>
        <dbReference type="Rhea" id="RHEA:17989"/>
        <dbReference type="Rhea" id="RHEA-COMP:9863"/>
        <dbReference type="Rhea" id="RHEA-COMP:11604"/>
        <dbReference type="ChEBI" id="CHEBI:15378"/>
        <dbReference type="ChEBI" id="CHEBI:29999"/>
        <dbReference type="ChEBI" id="CHEBI:30616"/>
        <dbReference type="ChEBI" id="CHEBI:83421"/>
        <dbReference type="ChEBI" id="CHEBI:456216"/>
        <dbReference type="EC" id="2.7.11.1"/>
    </reaction>
</comment>
<evidence type="ECO:0000256" key="7">
    <source>
        <dbReference type="ARBA" id="ARBA00022840"/>
    </source>
</evidence>
<dbReference type="AlphaFoldDB" id="S8CAC0"/>
<organism evidence="13 14">
    <name type="scientific">Dactylellina haptotyla (strain CBS 200.50)</name>
    <name type="common">Nematode-trapping fungus</name>
    <name type="synonym">Monacrosporium haptotylum</name>
    <dbReference type="NCBI Taxonomy" id="1284197"/>
    <lineage>
        <taxon>Eukaryota</taxon>
        <taxon>Fungi</taxon>
        <taxon>Dikarya</taxon>
        <taxon>Ascomycota</taxon>
        <taxon>Pezizomycotina</taxon>
        <taxon>Orbiliomycetes</taxon>
        <taxon>Orbiliales</taxon>
        <taxon>Orbiliaceae</taxon>
        <taxon>Dactylellina</taxon>
    </lineage>
</organism>
<dbReference type="InterPro" id="IPR050629">
    <property type="entry name" value="STE20/SPS1-PAK"/>
</dbReference>
<evidence type="ECO:0000256" key="1">
    <source>
        <dbReference type="ARBA" id="ARBA00008874"/>
    </source>
</evidence>
<dbReference type="InterPro" id="IPR008271">
    <property type="entry name" value="Ser/Thr_kinase_AS"/>
</dbReference>
<comment type="catalytic activity">
    <reaction evidence="8">
        <text>L-threonyl-[protein] + ATP = O-phospho-L-threonyl-[protein] + ADP + H(+)</text>
        <dbReference type="Rhea" id="RHEA:46608"/>
        <dbReference type="Rhea" id="RHEA-COMP:11060"/>
        <dbReference type="Rhea" id="RHEA-COMP:11605"/>
        <dbReference type="ChEBI" id="CHEBI:15378"/>
        <dbReference type="ChEBI" id="CHEBI:30013"/>
        <dbReference type="ChEBI" id="CHEBI:30616"/>
        <dbReference type="ChEBI" id="CHEBI:61977"/>
        <dbReference type="ChEBI" id="CHEBI:456216"/>
        <dbReference type="EC" id="2.7.11.1"/>
    </reaction>
</comment>
<sequence>MYTYHQSPDEYEKTDLVGKGSFGFVYKAIHKPTRQIVAVKILSLDVAEQELVDVQQEIQLLSQLKAAEGVNVTKYYGAFMKGPQLWIIMDYCSGGSVRTLMKPGRINEKYLTIIVRETVTALAFIHKFGVIHRDVKAANILVGNNGRVQLCDFGVSALVQNPQTKRSTFVGTPWWMAPEVILENQSYNYKADIWSLGITILEIANGHPPYHDQEPMRALLMIPRQPPSRLEGGDWSQALRDFVSYCLCELPDDRMSADELAKQKLLKSTARTPVSILRDLVTRLEDWQNRGNVRNSLISGPNGLDIMGQGDNDNEITWDFDDNSEDVPPASRHYERGHITQASLGSFLSLDSNDTVKPAPQPTATKPLPAYTGTDHPLLQLFAAENQGTSSGTTSPPPMPLQPAFQPAPSLPYKPSAPSFRSPASTRPASPEPVMTIDLPSFDDMNGELIAPQGTSPAPLTTIELPSVDDFQTMRQTTPLSQAHVIPSVPGPPMLAPTVTDRTDKNLSIRSQRSDKSAHIPSKSADIASTSFGQGPISPVKKLPAIPPPQTPEEPRKITEAMPVSAPSSPPRSRTKFSHAMPASSISNTNALNSAGGRKTHHLPSLSAPQVSYREAPTSEPVPPVPNLGDLKTRTPGSADSTPQSSKSRLALDPDMKPPVPMVVTTSQTATPPSVQSTPRGTPGFKRADLSLKLPPVNPMHGIEIQTNNISQFPHSPGARFLSPFANSNFGSQTPTPTAASHAQSFHFGPPQLAPAVLTDPWGMPFNTALNPSVFYPSATNDDVMHELNRMMGLLDTSLKVFANGLQQVQTQAKGQPGPSTTPPISIKRVKKTRQVGSDQARQSDTEGFASEASQAAD</sequence>
<dbReference type="PROSITE" id="PS00107">
    <property type="entry name" value="PROTEIN_KINASE_ATP"/>
    <property type="match status" value="1"/>
</dbReference>
<dbReference type="GO" id="GO:0005524">
    <property type="term" value="F:ATP binding"/>
    <property type="evidence" value="ECO:0007669"/>
    <property type="project" value="UniProtKB-UniRule"/>
</dbReference>
<evidence type="ECO:0000256" key="5">
    <source>
        <dbReference type="ARBA" id="ARBA00022741"/>
    </source>
</evidence>
<evidence type="ECO:0000313" key="14">
    <source>
        <dbReference type="Proteomes" id="UP000015100"/>
    </source>
</evidence>
<keyword evidence="14" id="KW-1185">Reference proteome</keyword>
<evidence type="ECO:0000256" key="10">
    <source>
        <dbReference type="PROSITE-ProRule" id="PRU10141"/>
    </source>
</evidence>
<evidence type="ECO:0000256" key="9">
    <source>
        <dbReference type="ARBA" id="ARBA00048679"/>
    </source>
</evidence>
<dbReference type="SUPFAM" id="SSF56112">
    <property type="entry name" value="Protein kinase-like (PK-like)"/>
    <property type="match status" value="1"/>
</dbReference>
<feature type="compositionally biased region" description="Polar residues" evidence="11">
    <location>
        <begin position="635"/>
        <end position="648"/>
    </location>
</feature>
<feature type="compositionally biased region" description="Basic and acidic residues" evidence="11">
    <location>
        <begin position="501"/>
        <end position="518"/>
    </location>
</feature>
<evidence type="ECO:0000259" key="12">
    <source>
        <dbReference type="PROSITE" id="PS50011"/>
    </source>
</evidence>
<evidence type="ECO:0000256" key="11">
    <source>
        <dbReference type="SAM" id="MobiDB-lite"/>
    </source>
</evidence>
<feature type="region of interest" description="Disordered" evidence="11">
    <location>
        <begin position="810"/>
        <end position="858"/>
    </location>
</feature>
<dbReference type="EMBL" id="AQGS01000040">
    <property type="protein sequence ID" value="EPS44672.1"/>
    <property type="molecule type" value="Genomic_DNA"/>
</dbReference>
<keyword evidence="4" id="KW-0808">Transferase</keyword>
<evidence type="ECO:0000256" key="2">
    <source>
        <dbReference type="ARBA" id="ARBA00012513"/>
    </source>
</evidence>
<dbReference type="Gene3D" id="1.10.510.10">
    <property type="entry name" value="Transferase(Phosphotransferase) domain 1"/>
    <property type="match status" value="1"/>
</dbReference>
<dbReference type="PROSITE" id="PS00108">
    <property type="entry name" value="PROTEIN_KINASE_ST"/>
    <property type="match status" value="1"/>
</dbReference>